<evidence type="ECO:0000256" key="1">
    <source>
        <dbReference type="SAM" id="Phobius"/>
    </source>
</evidence>
<dbReference type="InterPro" id="IPR002035">
    <property type="entry name" value="VWF_A"/>
</dbReference>
<evidence type="ECO:0000313" key="6">
    <source>
        <dbReference type="Proteomes" id="UP000243065"/>
    </source>
</evidence>
<dbReference type="InterPro" id="IPR011635">
    <property type="entry name" value="CARDB"/>
</dbReference>
<dbReference type="Proteomes" id="UP000243065">
    <property type="component" value="Unassembled WGS sequence"/>
</dbReference>
<protein>
    <submittedName>
        <fullName evidence="5">N-terminal double-transmembrane domain-containing protein</fullName>
    </submittedName>
</protein>
<dbReference type="InterPro" id="IPR011933">
    <property type="entry name" value="Double_TM_dom"/>
</dbReference>
<keyword evidence="6" id="KW-1185">Reference proteome</keyword>
<dbReference type="Pfam" id="PF07705">
    <property type="entry name" value="CARDB"/>
    <property type="match status" value="1"/>
</dbReference>
<keyword evidence="1" id="KW-0472">Membrane</keyword>
<feature type="transmembrane region" description="Helical" evidence="1">
    <location>
        <begin position="6"/>
        <end position="26"/>
    </location>
</feature>
<dbReference type="EMBL" id="CZVU01000033">
    <property type="protein sequence ID" value="CUT01140.1"/>
    <property type="molecule type" value="Genomic_DNA"/>
</dbReference>
<sequence>MTFLNPTFLFALFASAIPVLIHLFNLRRLKTVEFSSIKFLKELQRSRIRSLKIKQIILLLIRVLAIVFLVLAFSRPVIKGYLFKPMIAGHARSSVVIILDNTLSMASTDEKGRFINQAKSIAQSIMDILTESDEFALIRLSDIPNIATDGFTHNISFMRKLIDETEFTYTHKKLYDALAVSSKIIEKSKNLNREIYIISDMQKSEFDFPSDTVNRKFKLPPDVRVFTINVGEFKEQNFSVDKVEIKNKVIFPGRTLSLEAIVSNHGKVNMSNYVVSVFLNGRRVTQKSINLKYDASQTVDFNILTEELSGFVDGFVEIEDDNFNFDNRRYFSLFIPGEIRILLAGDEGDIKFLKLALSTVHEIYKRSFFKINQVSLQTLSSVDFSNFDVVFLVKPIQIDRATSGRLKNFVSNGGALVLFMGSNANLQALNQNFNSIFNIPEFEGIARQKMLFSKIDITHPIFEGVFTEKPKKFDSPEIREYVKFKTNYGFTSIIELADGSPFLIEKNEGSGKILIFTTEPTDKASDLPYKGIFIPLIFQSILYITTPSGLKTEYSIGDTAEVRIDFMRKFYGQILKDLKLLRPDGSDFAFELSGGNFLKINQATIPGIYAISGGNRNAVLKLAFNPPYEEFKYKKVNEEEIISFLNRVGIKQYKMVEHSDGIKVREEILRARYGVELWKVFLVLSIFMFLAESLISRKM</sequence>
<dbReference type="PANTHER" id="PTHR37464">
    <property type="entry name" value="BLL2463 PROTEIN"/>
    <property type="match status" value="1"/>
</dbReference>
<evidence type="ECO:0000259" key="2">
    <source>
        <dbReference type="Pfam" id="PF07584"/>
    </source>
</evidence>
<organism evidence="5 6">
    <name type="scientific">Kryptobacter tengchongensis</name>
    <dbReference type="NCBI Taxonomy" id="1643429"/>
    <lineage>
        <taxon>Bacteria</taxon>
        <taxon>Pseudomonadati</taxon>
        <taxon>Candidatus Kryptoniota</taxon>
        <taxon>Candidatus Kryptobacter</taxon>
    </lineage>
</organism>
<dbReference type="OrthoDB" id="9810200at2"/>
<dbReference type="Gene3D" id="3.40.50.880">
    <property type="match status" value="1"/>
</dbReference>
<evidence type="ECO:0000259" key="4">
    <source>
        <dbReference type="Pfam" id="PF13519"/>
    </source>
</evidence>
<dbReference type="NCBIfam" id="TIGR02226">
    <property type="entry name" value="two_anch"/>
    <property type="match status" value="1"/>
</dbReference>
<feature type="domain" description="VWFA" evidence="4">
    <location>
        <begin position="95"/>
        <end position="201"/>
    </location>
</feature>
<feature type="transmembrane region" description="Helical" evidence="1">
    <location>
        <begin position="56"/>
        <end position="74"/>
    </location>
</feature>
<dbReference type="RefSeq" id="WP_072150315.1">
    <property type="nucleotide sequence ID" value="NZ_CZVU01000033.1"/>
</dbReference>
<proteinExistence type="predicted"/>
<reference evidence="5 6" key="1">
    <citation type="submission" date="2015-11" db="EMBL/GenBank/DDBJ databases">
        <authorList>
            <person name="Varghese N."/>
        </authorList>
    </citation>
    <scope>NUCLEOTIDE SEQUENCE [LARGE SCALE GENOMIC DNA]</scope>
    <source>
        <strain evidence="5 6">JGI-24</strain>
    </source>
</reference>
<keyword evidence="1" id="KW-1133">Transmembrane helix</keyword>
<keyword evidence="1 5" id="KW-0812">Transmembrane</keyword>
<dbReference type="InterPro" id="IPR024163">
    <property type="entry name" value="Aerotolerance_reg_N"/>
</dbReference>
<dbReference type="Pfam" id="PF13519">
    <property type="entry name" value="VWA_2"/>
    <property type="match status" value="1"/>
</dbReference>
<feature type="transmembrane region" description="Helical" evidence="1">
    <location>
        <begin position="677"/>
        <end position="695"/>
    </location>
</feature>
<dbReference type="InterPro" id="IPR036465">
    <property type="entry name" value="vWFA_dom_sf"/>
</dbReference>
<dbReference type="SUPFAM" id="SSF53300">
    <property type="entry name" value="vWA-like"/>
    <property type="match status" value="1"/>
</dbReference>
<dbReference type="Pfam" id="PF07584">
    <property type="entry name" value="BatA"/>
    <property type="match status" value="1"/>
</dbReference>
<dbReference type="PANTHER" id="PTHR37464:SF1">
    <property type="entry name" value="BLL2463 PROTEIN"/>
    <property type="match status" value="1"/>
</dbReference>
<feature type="domain" description="CARDB" evidence="3">
    <location>
        <begin position="242"/>
        <end position="310"/>
    </location>
</feature>
<dbReference type="Gene3D" id="3.40.50.410">
    <property type="entry name" value="von Willebrand factor, type A domain"/>
    <property type="match status" value="1"/>
</dbReference>
<accession>A0A656D635</accession>
<gene>
    <name evidence="5" type="ORF">JGI24_00891</name>
</gene>
<feature type="domain" description="Aerotolerance regulator N-terminal" evidence="2">
    <location>
        <begin position="1"/>
        <end position="76"/>
    </location>
</feature>
<name>A0A656D635_KRYT1</name>
<dbReference type="SUPFAM" id="SSF52317">
    <property type="entry name" value="Class I glutamine amidotransferase-like"/>
    <property type="match status" value="1"/>
</dbReference>
<dbReference type="InterPro" id="IPR029062">
    <property type="entry name" value="Class_I_gatase-like"/>
</dbReference>
<dbReference type="AlphaFoldDB" id="A0A656D635"/>
<evidence type="ECO:0000313" key="5">
    <source>
        <dbReference type="EMBL" id="CUT01140.1"/>
    </source>
</evidence>
<evidence type="ECO:0000259" key="3">
    <source>
        <dbReference type="Pfam" id="PF07705"/>
    </source>
</evidence>